<keyword evidence="2" id="KW-1185">Reference proteome</keyword>
<accession>A0A1Y1ZH34</accession>
<gene>
    <name evidence="1" type="ORF">BCR34DRAFT_568304</name>
</gene>
<organism evidence="1 2">
    <name type="scientific">Clohesyomyces aquaticus</name>
    <dbReference type="NCBI Taxonomy" id="1231657"/>
    <lineage>
        <taxon>Eukaryota</taxon>
        <taxon>Fungi</taxon>
        <taxon>Dikarya</taxon>
        <taxon>Ascomycota</taxon>
        <taxon>Pezizomycotina</taxon>
        <taxon>Dothideomycetes</taxon>
        <taxon>Pleosporomycetidae</taxon>
        <taxon>Pleosporales</taxon>
        <taxon>Lindgomycetaceae</taxon>
        <taxon>Clohesyomyces</taxon>
    </lineage>
</organism>
<sequence>MRDNMNCIRVNVRRGGTIIMLMVRVHCSVEVGRRRRIRGNVFSGFHYYCGVSPSSYGIGKLVVTCCSS</sequence>
<name>A0A1Y1ZH34_9PLEO</name>
<dbReference type="AlphaFoldDB" id="A0A1Y1ZH34"/>
<protein>
    <submittedName>
        <fullName evidence="1">Uncharacterized protein</fullName>
    </submittedName>
</protein>
<reference evidence="1 2" key="1">
    <citation type="submission" date="2016-07" db="EMBL/GenBank/DDBJ databases">
        <title>Pervasive Adenine N6-methylation of Active Genes in Fungi.</title>
        <authorList>
            <consortium name="DOE Joint Genome Institute"/>
            <person name="Mondo S.J."/>
            <person name="Dannebaum R.O."/>
            <person name="Kuo R.C."/>
            <person name="Labutti K."/>
            <person name="Haridas S."/>
            <person name="Kuo A."/>
            <person name="Salamov A."/>
            <person name="Ahrendt S.R."/>
            <person name="Lipzen A."/>
            <person name="Sullivan W."/>
            <person name="Andreopoulos W.B."/>
            <person name="Clum A."/>
            <person name="Lindquist E."/>
            <person name="Daum C."/>
            <person name="Ramamoorthy G.K."/>
            <person name="Gryganskyi A."/>
            <person name="Culley D."/>
            <person name="Magnuson J.K."/>
            <person name="James T.Y."/>
            <person name="O'Malley M.A."/>
            <person name="Stajich J.E."/>
            <person name="Spatafora J.W."/>
            <person name="Visel A."/>
            <person name="Grigoriev I.V."/>
        </authorList>
    </citation>
    <scope>NUCLEOTIDE SEQUENCE [LARGE SCALE GENOMIC DNA]</scope>
    <source>
        <strain evidence="1 2">CBS 115471</strain>
    </source>
</reference>
<evidence type="ECO:0000313" key="2">
    <source>
        <dbReference type="Proteomes" id="UP000193144"/>
    </source>
</evidence>
<dbReference type="Proteomes" id="UP000193144">
    <property type="component" value="Unassembled WGS sequence"/>
</dbReference>
<comment type="caution">
    <text evidence="1">The sequence shown here is derived from an EMBL/GenBank/DDBJ whole genome shotgun (WGS) entry which is preliminary data.</text>
</comment>
<proteinExistence type="predicted"/>
<evidence type="ECO:0000313" key="1">
    <source>
        <dbReference type="EMBL" id="ORY09519.1"/>
    </source>
</evidence>
<dbReference type="EMBL" id="MCFA01000085">
    <property type="protein sequence ID" value="ORY09519.1"/>
    <property type="molecule type" value="Genomic_DNA"/>
</dbReference>